<reference evidence="2" key="1">
    <citation type="submission" date="2018-05" db="EMBL/GenBank/DDBJ databases">
        <authorList>
            <person name="Lanie J.A."/>
            <person name="Ng W.-L."/>
            <person name="Kazmierczak K.M."/>
            <person name="Andrzejewski T.M."/>
            <person name="Davidsen T.M."/>
            <person name="Wayne K.J."/>
            <person name="Tettelin H."/>
            <person name="Glass J.I."/>
            <person name="Rusch D."/>
            <person name="Podicherti R."/>
            <person name="Tsui H.-C.T."/>
            <person name="Winkler M.E."/>
        </authorList>
    </citation>
    <scope>NUCLEOTIDE SEQUENCE</scope>
</reference>
<organism evidence="2">
    <name type="scientific">marine metagenome</name>
    <dbReference type="NCBI Taxonomy" id="408172"/>
    <lineage>
        <taxon>unclassified sequences</taxon>
        <taxon>metagenomes</taxon>
        <taxon>ecological metagenomes</taxon>
    </lineage>
</organism>
<feature type="transmembrane region" description="Helical" evidence="1">
    <location>
        <begin position="6"/>
        <end position="23"/>
    </location>
</feature>
<protein>
    <submittedName>
        <fullName evidence="2">Uncharacterized protein</fullName>
    </submittedName>
</protein>
<evidence type="ECO:0000256" key="1">
    <source>
        <dbReference type="SAM" id="Phobius"/>
    </source>
</evidence>
<keyword evidence="1" id="KW-0472">Membrane</keyword>
<proteinExistence type="predicted"/>
<keyword evidence="1" id="KW-0812">Transmembrane</keyword>
<evidence type="ECO:0000313" key="2">
    <source>
        <dbReference type="EMBL" id="SVE49847.1"/>
    </source>
</evidence>
<sequence>MAQGDLWMYVGGVIVLIACYKLVKNYY</sequence>
<name>A0A383DZ56_9ZZZZ</name>
<dbReference type="EMBL" id="UINC01221489">
    <property type="protein sequence ID" value="SVE49847.1"/>
    <property type="molecule type" value="Genomic_DNA"/>
</dbReference>
<gene>
    <name evidence="2" type="ORF">METZ01_LOCUS502701</name>
</gene>
<dbReference type="AlphaFoldDB" id="A0A383DZ56"/>
<accession>A0A383DZ56</accession>
<keyword evidence="1" id="KW-1133">Transmembrane helix</keyword>